<proteinExistence type="predicted"/>
<name>A0A1E3NGE8_9ASCO</name>
<reference evidence="1 2" key="1">
    <citation type="journal article" date="2016" name="Proc. Natl. Acad. Sci. U.S.A.">
        <title>Comparative genomics of biotechnologically important yeasts.</title>
        <authorList>
            <person name="Riley R."/>
            <person name="Haridas S."/>
            <person name="Wolfe K.H."/>
            <person name="Lopes M.R."/>
            <person name="Hittinger C.T."/>
            <person name="Goeker M."/>
            <person name="Salamov A.A."/>
            <person name="Wisecaver J.H."/>
            <person name="Long T.M."/>
            <person name="Calvey C.H."/>
            <person name="Aerts A.L."/>
            <person name="Barry K.W."/>
            <person name="Choi C."/>
            <person name="Clum A."/>
            <person name="Coughlan A.Y."/>
            <person name="Deshpande S."/>
            <person name="Douglass A.P."/>
            <person name="Hanson S.J."/>
            <person name="Klenk H.-P."/>
            <person name="LaButti K.M."/>
            <person name="Lapidus A."/>
            <person name="Lindquist E.A."/>
            <person name="Lipzen A.M."/>
            <person name="Meier-Kolthoff J.P."/>
            <person name="Ohm R.A."/>
            <person name="Otillar R.P."/>
            <person name="Pangilinan J.L."/>
            <person name="Peng Y."/>
            <person name="Rokas A."/>
            <person name="Rosa C.A."/>
            <person name="Scheuner C."/>
            <person name="Sibirny A.A."/>
            <person name="Slot J.C."/>
            <person name="Stielow J.B."/>
            <person name="Sun H."/>
            <person name="Kurtzman C.P."/>
            <person name="Blackwell M."/>
            <person name="Grigoriev I.V."/>
            <person name="Jeffries T.W."/>
        </authorList>
    </citation>
    <scope>NUCLEOTIDE SEQUENCE [LARGE SCALE GENOMIC DNA]</scope>
    <source>
        <strain evidence="1 2">NRRL Y-2026</strain>
    </source>
</reference>
<organism evidence="1 2">
    <name type="scientific">Pichia membranifaciens NRRL Y-2026</name>
    <dbReference type="NCBI Taxonomy" id="763406"/>
    <lineage>
        <taxon>Eukaryota</taxon>
        <taxon>Fungi</taxon>
        <taxon>Dikarya</taxon>
        <taxon>Ascomycota</taxon>
        <taxon>Saccharomycotina</taxon>
        <taxon>Pichiomycetes</taxon>
        <taxon>Pichiales</taxon>
        <taxon>Pichiaceae</taxon>
        <taxon>Pichia</taxon>
    </lineage>
</organism>
<dbReference type="OrthoDB" id="25818at2759"/>
<dbReference type="Proteomes" id="UP000094455">
    <property type="component" value="Unassembled WGS sequence"/>
</dbReference>
<evidence type="ECO:0000313" key="1">
    <source>
        <dbReference type="EMBL" id="ODQ45225.1"/>
    </source>
</evidence>
<dbReference type="EMBL" id="KV454005">
    <property type="protein sequence ID" value="ODQ45225.1"/>
    <property type="molecule type" value="Genomic_DNA"/>
</dbReference>
<accession>A0A1E3NGE8</accession>
<dbReference type="InterPro" id="IPR021858">
    <property type="entry name" value="Fun_TF"/>
</dbReference>
<dbReference type="Pfam" id="PF11951">
    <property type="entry name" value="Fungal_trans_2"/>
    <property type="match status" value="1"/>
</dbReference>
<sequence length="503" mass="57665">MKKRDCANSFETLAGFESHNETALVPAFEMNGAIDSTIFTDLENPSELGSHSYFFDSKQKGATNEVKYSFSALESSLELDLEFQALAIISSSDNMKDYFNKYNQCYSLILSLAYSNKTVMYTFAGWLLSINQLPVAEKFLKQSTKLFELTESNLLSSSEDFVSDITGVIVSQTCHALIASSKGDYASWRKIFEKIYKLLDQLGIEEAFGLFQDNPFACWVLGWFFYQDIFKLGRLSNREVFGPLFSKNTYKKLIEVTAYSKIKNPGFPAGCGPLTRCCSNLYITMGEVNTLYDLFAVKLQELNKYKEIFINPIIENKSISRNNLTYFLDSDIYKKYDSMKKHFYSWFNMKGGVLEEKICHTEPNLDIPGLTDDQKNRLNLFHDILKISLQVFLKVRILGCSTANLQIKLLREEIVSGLHKLVAWELNNYLLFPFLIAGTSVHEEVDKLRLKKLYCELKTRLKSGNLEKVWEMIKNVWDSYDDKDKVQNTGDLLSVIDCDVCVF</sequence>
<dbReference type="RefSeq" id="XP_019016338.1">
    <property type="nucleotide sequence ID" value="XM_019161708.1"/>
</dbReference>
<gene>
    <name evidence="1" type="ORF">PICMEDRAFT_17722</name>
</gene>
<dbReference type="AlphaFoldDB" id="A0A1E3NGE8"/>
<protein>
    <submittedName>
        <fullName evidence="1">Uncharacterized protein</fullName>
    </submittedName>
</protein>
<dbReference type="GeneID" id="30178395"/>
<keyword evidence="2" id="KW-1185">Reference proteome</keyword>
<evidence type="ECO:0000313" key="2">
    <source>
        <dbReference type="Proteomes" id="UP000094455"/>
    </source>
</evidence>